<keyword evidence="3" id="KW-1185">Reference proteome</keyword>
<organism evidence="2 3">
    <name type="scientific">Actinoplanes campanulatus</name>
    <dbReference type="NCBI Taxonomy" id="113559"/>
    <lineage>
        <taxon>Bacteria</taxon>
        <taxon>Bacillati</taxon>
        <taxon>Actinomycetota</taxon>
        <taxon>Actinomycetes</taxon>
        <taxon>Micromonosporales</taxon>
        <taxon>Micromonosporaceae</taxon>
        <taxon>Actinoplanes</taxon>
    </lineage>
</organism>
<comment type="caution">
    <text evidence="2">The sequence shown here is derived from an EMBL/GenBank/DDBJ whole genome shotgun (WGS) entry which is preliminary data.</text>
</comment>
<protein>
    <submittedName>
        <fullName evidence="2">Uncharacterized protein</fullName>
    </submittedName>
</protein>
<accession>A0A7W5ASI7</accession>
<name>A0A7W5ASI7_9ACTN</name>
<evidence type="ECO:0000256" key="1">
    <source>
        <dbReference type="SAM" id="MobiDB-lite"/>
    </source>
</evidence>
<proteinExistence type="predicted"/>
<dbReference type="Proteomes" id="UP000590749">
    <property type="component" value="Unassembled WGS sequence"/>
</dbReference>
<evidence type="ECO:0000313" key="2">
    <source>
        <dbReference type="EMBL" id="MBB3101627.1"/>
    </source>
</evidence>
<feature type="region of interest" description="Disordered" evidence="1">
    <location>
        <begin position="41"/>
        <end position="60"/>
    </location>
</feature>
<dbReference type="EMBL" id="JACHXF010000044">
    <property type="protein sequence ID" value="MBB3101627.1"/>
    <property type="molecule type" value="Genomic_DNA"/>
</dbReference>
<evidence type="ECO:0000313" key="3">
    <source>
        <dbReference type="Proteomes" id="UP000590749"/>
    </source>
</evidence>
<dbReference type="AlphaFoldDB" id="A0A7W5ASI7"/>
<sequence length="60" mass="7106">MIGWFVRHVMDAPEWRWMSLYQENCAVTVLRWSSDRPPAMISFNQESEDSRPFTAEKPTS</sequence>
<gene>
    <name evidence="2" type="ORF">FHR83_009358</name>
</gene>
<reference evidence="2 3" key="1">
    <citation type="submission" date="2020-08" db="EMBL/GenBank/DDBJ databases">
        <title>Genomic Encyclopedia of Type Strains, Phase III (KMG-III): the genomes of soil and plant-associated and newly described type strains.</title>
        <authorList>
            <person name="Whitman W."/>
        </authorList>
    </citation>
    <scope>NUCLEOTIDE SEQUENCE [LARGE SCALE GENOMIC DNA]</scope>
    <source>
        <strain evidence="2 3">CECT 3287</strain>
    </source>
</reference>